<organism evidence="2">
    <name type="scientific">viral metagenome</name>
    <dbReference type="NCBI Taxonomy" id="1070528"/>
    <lineage>
        <taxon>unclassified sequences</taxon>
        <taxon>metagenomes</taxon>
        <taxon>organismal metagenomes</taxon>
    </lineage>
</organism>
<sequence length="97" mass="11091">MSDLSAVEPPKPTGYTIYSKSGCPNCTKAKVLIENAHIIDCDEYLIEDKPTFLKYMDAYSRAEPRTFPMIFYKAEFIGGFAEAKVHFEKQQCFSDDF</sequence>
<evidence type="ECO:0000313" key="2">
    <source>
        <dbReference type="EMBL" id="QHS82819.1"/>
    </source>
</evidence>
<protein>
    <recommendedName>
        <fullName evidence="1">Glutaredoxin domain-containing protein</fullName>
    </recommendedName>
</protein>
<dbReference type="EMBL" id="MN740806">
    <property type="protein sequence ID" value="QHS82819.1"/>
    <property type="molecule type" value="Genomic_DNA"/>
</dbReference>
<feature type="domain" description="Glutaredoxin" evidence="1">
    <location>
        <begin position="16"/>
        <end position="77"/>
    </location>
</feature>
<dbReference type="Pfam" id="PF00462">
    <property type="entry name" value="Glutaredoxin"/>
    <property type="match status" value="1"/>
</dbReference>
<proteinExistence type="predicted"/>
<dbReference type="Gene3D" id="3.40.30.10">
    <property type="entry name" value="Glutaredoxin"/>
    <property type="match status" value="1"/>
</dbReference>
<name>A0A6C0ASC7_9ZZZZ</name>
<dbReference type="PROSITE" id="PS51354">
    <property type="entry name" value="GLUTAREDOXIN_2"/>
    <property type="match status" value="1"/>
</dbReference>
<dbReference type="InterPro" id="IPR002109">
    <property type="entry name" value="Glutaredoxin"/>
</dbReference>
<dbReference type="AlphaFoldDB" id="A0A6C0ASC7"/>
<accession>A0A6C0ASC7</accession>
<dbReference type="InterPro" id="IPR036249">
    <property type="entry name" value="Thioredoxin-like_sf"/>
</dbReference>
<dbReference type="CDD" id="cd02066">
    <property type="entry name" value="GRX_family"/>
    <property type="match status" value="1"/>
</dbReference>
<reference evidence="2" key="1">
    <citation type="journal article" date="2020" name="Nature">
        <title>Giant virus diversity and host interactions through global metagenomics.</title>
        <authorList>
            <person name="Schulz F."/>
            <person name="Roux S."/>
            <person name="Paez-Espino D."/>
            <person name="Jungbluth S."/>
            <person name="Walsh D.A."/>
            <person name="Denef V.J."/>
            <person name="McMahon K.D."/>
            <person name="Konstantinidis K.T."/>
            <person name="Eloe-Fadrosh E.A."/>
            <person name="Kyrpides N.C."/>
            <person name="Woyke T."/>
        </authorList>
    </citation>
    <scope>NUCLEOTIDE SEQUENCE</scope>
    <source>
        <strain evidence="2">GVMAG-S-1101171-111</strain>
    </source>
</reference>
<evidence type="ECO:0000259" key="1">
    <source>
        <dbReference type="Pfam" id="PF00462"/>
    </source>
</evidence>
<dbReference type="SUPFAM" id="SSF52833">
    <property type="entry name" value="Thioredoxin-like"/>
    <property type="match status" value="1"/>
</dbReference>